<dbReference type="Pfam" id="PF03803">
    <property type="entry name" value="Scramblase"/>
    <property type="match status" value="1"/>
</dbReference>
<dbReference type="RefSeq" id="XP_002504790.1">
    <property type="nucleotide sequence ID" value="XM_002504744.1"/>
</dbReference>
<evidence type="ECO:0000313" key="4">
    <source>
        <dbReference type="Proteomes" id="UP000002009"/>
    </source>
</evidence>
<proteinExistence type="inferred from homology"/>
<reference evidence="3 4" key="1">
    <citation type="journal article" date="2009" name="Science">
        <title>Green evolution and dynamic adaptations revealed by genomes of the marine picoeukaryotes Micromonas.</title>
        <authorList>
            <person name="Worden A.Z."/>
            <person name="Lee J.H."/>
            <person name="Mock T."/>
            <person name="Rouze P."/>
            <person name="Simmons M.P."/>
            <person name="Aerts A.L."/>
            <person name="Allen A.E."/>
            <person name="Cuvelier M.L."/>
            <person name="Derelle E."/>
            <person name="Everett M.V."/>
            <person name="Foulon E."/>
            <person name="Grimwood J."/>
            <person name="Gundlach H."/>
            <person name="Henrissat B."/>
            <person name="Napoli C."/>
            <person name="McDonald S.M."/>
            <person name="Parker M.S."/>
            <person name="Rombauts S."/>
            <person name="Salamov A."/>
            <person name="Von Dassow P."/>
            <person name="Badger J.H."/>
            <person name="Coutinho P.M."/>
            <person name="Demir E."/>
            <person name="Dubchak I."/>
            <person name="Gentemann C."/>
            <person name="Eikrem W."/>
            <person name="Gready J.E."/>
            <person name="John U."/>
            <person name="Lanier W."/>
            <person name="Lindquist E.A."/>
            <person name="Lucas S."/>
            <person name="Mayer K.F."/>
            <person name="Moreau H."/>
            <person name="Not F."/>
            <person name="Otillar R."/>
            <person name="Panaud O."/>
            <person name="Pangilinan J."/>
            <person name="Paulsen I."/>
            <person name="Piegu B."/>
            <person name="Poliakov A."/>
            <person name="Robbens S."/>
            <person name="Schmutz J."/>
            <person name="Toulza E."/>
            <person name="Wyss T."/>
            <person name="Zelensky A."/>
            <person name="Zhou K."/>
            <person name="Armbrust E.V."/>
            <person name="Bhattacharya D."/>
            <person name="Goodenough U.W."/>
            <person name="Van de Peer Y."/>
            <person name="Grigoriev I.V."/>
        </authorList>
    </citation>
    <scope>NUCLEOTIDE SEQUENCE [LARGE SCALE GENOMIC DNA]</scope>
    <source>
        <strain evidence="4">RCC299 / NOUM17</strain>
    </source>
</reference>
<gene>
    <name evidence="3" type="ORF">MICPUN_62255</name>
</gene>
<sequence length="327" mass="35821">MSTVGRAAMGSYADYDPYEARGIPRGIPVASPVAGGGGGYGATNAPTPFAVQPPVQQRMTDDPSAGLGFLGAIDGVFLQEKVEMLEVITGCDTHNVYHVTPVPKGMLPEGVVPKEWIDYFTNQAHSTPMLKAREEGECLERVCCPNFRSFTMDFKDGTGATFFTLHRPFNCTIATPCFMCNPQRMELTDGHGAHAAHASEEFRACWWCTRSFVAHDEAMNELYRVRAGDCATMRGKCNWCAPSCCNESYDLDVLEPAETRGVGATAANVWPGWTCAGITDRSNILIRFPPDATPRQRAALLATMMLVEFSHFEWKKGEHEGNLAYAL</sequence>
<name>C1EDF8_MICCC</name>
<dbReference type="Proteomes" id="UP000002009">
    <property type="component" value="Chromosome 11"/>
</dbReference>
<dbReference type="KEGG" id="mis:MICPUN_62255"/>
<dbReference type="GeneID" id="8247522"/>
<comment type="similarity">
    <text evidence="1 2">Belongs to the phospholipid scramblase family.</text>
</comment>
<dbReference type="GO" id="GO:0017128">
    <property type="term" value="F:phospholipid scramblase activity"/>
    <property type="evidence" value="ECO:0007669"/>
    <property type="project" value="InterPro"/>
</dbReference>
<evidence type="ECO:0000313" key="3">
    <source>
        <dbReference type="EMBL" id="ACO66048.1"/>
    </source>
</evidence>
<dbReference type="EMBL" id="CP001330">
    <property type="protein sequence ID" value="ACO66048.1"/>
    <property type="molecule type" value="Genomic_DNA"/>
</dbReference>
<dbReference type="PANTHER" id="PTHR23248">
    <property type="entry name" value="PHOSPHOLIPID SCRAMBLASE-RELATED"/>
    <property type="match status" value="1"/>
</dbReference>
<organism evidence="3 4">
    <name type="scientific">Micromonas commoda (strain RCC299 / NOUM17 / CCMP2709)</name>
    <name type="common">Picoplanktonic green alga</name>
    <dbReference type="NCBI Taxonomy" id="296587"/>
    <lineage>
        <taxon>Eukaryota</taxon>
        <taxon>Viridiplantae</taxon>
        <taxon>Chlorophyta</taxon>
        <taxon>Mamiellophyceae</taxon>
        <taxon>Mamiellales</taxon>
        <taxon>Mamiellaceae</taxon>
        <taxon>Micromonas</taxon>
    </lineage>
</organism>
<accession>C1EDF8</accession>
<evidence type="ECO:0000256" key="1">
    <source>
        <dbReference type="ARBA" id="ARBA00005350"/>
    </source>
</evidence>
<keyword evidence="4" id="KW-1185">Reference proteome</keyword>
<dbReference type="OrthoDB" id="444338at2759"/>
<dbReference type="AlphaFoldDB" id="C1EDF8"/>
<dbReference type="eggNOG" id="KOG0621">
    <property type="taxonomic scope" value="Eukaryota"/>
</dbReference>
<protein>
    <recommendedName>
        <fullName evidence="2">Phospholipid scramblase</fullName>
    </recommendedName>
</protein>
<dbReference type="InParanoid" id="C1EDF8"/>
<evidence type="ECO:0000256" key="2">
    <source>
        <dbReference type="RuleBase" id="RU363116"/>
    </source>
</evidence>
<dbReference type="InterPro" id="IPR005552">
    <property type="entry name" value="Scramblase"/>
</dbReference>
<dbReference type="GO" id="GO:0005886">
    <property type="term" value="C:plasma membrane"/>
    <property type="evidence" value="ECO:0007669"/>
    <property type="project" value="TreeGrafter"/>
</dbReference>
<dbReference type="PANTHER" id="PTHR23248:SF9">
    <property type="entry name" value="PHOSPHOLIPID SCRAMBLASE"/>
    <property type="match status" value="1"/>
</dbReference>